<organism evidence="6 7">
    <name type="scientific">Clitoria ternatea</name>
    <name type="common">Butterfly pea</name>
    <dbReference type="NCBI Taxonomy" id="43366"/>
    <lineage>
        <taxon>Eukaryota</taxon>
        <taxon>Viridiplantae</taxon>
        <taxon>Streptophyta</taxon>
        <taxon>Embryophyta</taxon>
        <taxon>Tracheophyta</taxon>
        <taxon>Spermatophyta</taxon>
        <taxon>Magnoliopsida</taxon>
        <taxon>eudicotyledons</taxon>
        <taxon>Gunneridae</taxon>
        <taxon>Pentapetalae</taxon>
        <taxon>rosids</taxon>
        <taxon>fabids</taxon>
        <taxon>Fabales</taxon>
        <taxon>Fabaceae</taxon>
        <taxon>Papilionoideae</taxon>
        <taxon>50 kb inversion clade</taxon>
        <taxon>NPAAA clade</taxon>
        <taxon>indigoferoid/millettioid clade</taxon>
        <taxon>Phaseoleae</taxon>
        <taxon>Clitoria</taxon>
    </lineage>
</organism>
<feature type="compositionally biased region" description="Basic and acidic residues" evidence="3">
    <location>
        <begin position="462"/>
        <end position="479"/>
    </location>
</feature>
<evidence type="ECO:0000313" key="6">
    <source>
        <dbReference type="EMBL" id="KAK7311679.1"/>
    </source>
</evidence>
<feature type="domain" description="HTH myb-type" evidence="5">
    <location>
        <begin position="196"/>
        <end position="254"/>
    </location>
</feature>
<dbReference type="Proteomes" id="UP001359559">
    <property type="component" value="Unassembled WGS sequence"/>
</dbReference>
<feature type="domain" description="Myb-like" evidence="4">
    <location>
        <begin position="196"/>
        <end position="250"/>
    </location>
</feature>
<dbReference type="Gene3D" id="1.10.10.60">
    <property type="entry name" value="Homeodomain-like"/>
    <property type="match status" value="1"/>
</dbReference>
<dbReference type="SMART" id="SM00717">
    <property type="entry name" value="SANT"/>
    <property type="match status" value="1"/>
</dbReference>
<protein>
    <submittedName>
        <fullName evidence="6">Uncharacterized protein</fullName>
    </submittedName>
</protein>
<evidence type="ECO:0000259" key="5">
    <source>
        <dbReference type="PROSITE" id="PS51294"/>
    </source>
</evidence>
<evidence type="ECO:0000256" key="3">
    <source>
        <dbReference type="SAM" id="MobiDB-lite"/>
    </source>
</evidence>
<dbReference type="PROSITE" id="PS50090">
    <property type="entry name" value="MYB_LIKE"/>
    <property type="match status" value="1"/>
</dbReference>
<evidence type="ECO:0000256" key="2">
    <source>
        <dbReference type="ARBA" id="ARBA00023242"/>
    </source>
</evidence>
<comment type="caution">
    <text evidence="6">The sequence shown here is derived from an EMBL/GenBank/DDBJ whole genome shotgun (WGS) entry which is preliminary data.</text>
</comment>
<dbReference type="InterPro" id="IPR017930">
    <property type="entry name" value="Myb_dom"/>
</dbReference>
<dbReference type="PROSITE" id="PS51294">
    <property type="entry name" value="HTH_MYB"/>
    <property type="match status" value="1"/>
</dbReference>
<evidence type="ECO:0000256" key="1">
    <source>
        <dbReference type="ARBA" id="ARBA00004123"/>
    </source>
</evidence>
<dbReference type="GO" id="GO:0005634">
    <property type="term" value="C:nucleus"/>
    <property type="evidence" value="ECO:0007669"/>
    <property type="project" value="UniProtKB-SubCell"/>
</dbReference>
<evidence type="ECO:0000259" key="4">
    <source>
        <dbReference type="PROSITE" id="PS50090"/>
    </source>
</evidence>
<dbReference type="SUPFAM" id="SSF46689">
    <property type="entry name" value="Homeodomain-like"/>
    <property type="match status" value="1"/>
</dbReference>
<keyword evidence="2" id="KW-0539">Nucleus</keyword>
<dbReference type="PANTHER" id="PTHR47206:SF1">
    <property type="entry name" value="HOMEODOMAIN-LIKE SUPERFAMILY PROTEIN"/>
    <property type="match status" value="1"/>
</dbReference>
<feature type="compositionally biased region" description="Basic and acidic residues" evidence="3">
    <location>
        <begin position="515"/>
        <end position="551"/>
    </location>
</feature>
<dbReference type="EMBL" id="JAYKXN010000002">
    <property type="protein sequence ID" value="KAK7311679.1"/>
    <property type="molecule type" value="Genomic_DNA"/>
</dbReference>
<dbReference type="InterPro" id="IPR001005">
    <property type="entry name" value="SANT/Myb"/>
</dbReference>
<name>A0AAN9K9H0_CLITE</name>
<evidence type="ECO:0000313" key="7">
    <source>
        <dbReference type="Proteomes" id="UP001359559"/>
    </source>
</evidence>
<comment type="subcellular location">
    <subcellularLocation>
        <location evidence="1">Nucleus</location>
    </subcellularLocation>
</comment>
<feature type="compositionally biased region" description="Basic and acidic residues" evidence="3">
    <location>
        <begin position="435"/>
        <end position="453"/>
    </location>
</feature>
<dbReference type="Pfam" id="PF00249">
    <property type="entry name" value="Myb_DNA-binding"/>
    <property type="match status" value="1"/>
</dbReference>
<keyword evidence="7" id="KW-1185">Reference proteome</keyword>
<accession>A0AAN9K9H0</accession>
<feature type="compositionally biased region" description="Polar residues" evidence="3">
    <location>
        <begin position="500"/>
        <end position="510"/>
    </location>
</feature>
<feature type="region of interest" description="Disordered" evidence="3">
    <location>
        <begin position="178"/>
        <end position="206"/>
    </location>
</feature>
<gene>
    <name evidence="6" type="ORF">RJT34_09968</name>
</gene>
<dbReference type="CDD" id="cd11660">
    <property type="entry name" value="SANT_TRF"/>
    <property type="match status" value="1"/>
</dbReference>
<dbReference type="InterPro" id="IPR009057">
    <property type="entry name" value="Homeodomain-like_sf"/>
</dbReference>
<proteinExistence type="predicted"/>
<dbReference type="PANTHER" id="PTHR47206">
    <property type="entry name" value="HOMEODOMAIN-LIKE SUPERFAMILY PROTEIN"/>
    <property type="match status" value="1"/>
</dbReference>
<feature type="region of interest" description="Disordered" evidence="3">
    <location>
        <begin position="435"/>
        <end position="551"/>
    </location>
</feature>
<sequence>MLEKKNKKVSFNEEDGATLIQRYDGTTVLTLLQEVAHYPHSKIDWNELVKKTATGISNAREYQMLWRHLAYRDSLPEKLEDGAQPLDDDSDLECELEALPPVSMEAASEAAACVKVMIASRTLSESTPSSSTIEAPLTINVPVCHSSRTPIESSRSSNFMQGTSFIFPVTVQRQTLPNASSTDGLETKGLGGGNMASKRKRKAWSEEEDMQLRAAVQRYGEGNWATMAKGDNFPIKRSPTQLAQRWSTLRKKDGGANSGTVSTSTQYTTAEQLATRHSLSLALDMPFKKLTAPGITDPGKASTLVKHQVQIRNTTEKIASSFVLPQRPSQLTLLGSSDSLAKSKLADVKPVIKSNIISDPAVKSTTAASGTRIDAPSNTISQSKFAQVRNTVNTGPVGTSLVKSSISASLPSDSKDKLVTPVAPVIPLKQDVVHPNKEVRVSDPTSKTKEKVQESGASKLTTENKVDNNLDKGRLDLGQEKSTPLVKITSGEEISKDKTNQTPCEEQGSVNLDKGSQDLDADKKMNSVNEGSKDQNMNDKHVNLSVKDECS</sequence>
<reference evidence="6 7" key="1">
    <citation type="submission" date="2024-01" db="EMBL/GenBank/DDBJ databases">
        <title>The genomes of 5 underutilized Papilionoideae crops provide insights into root nodulation and disease resistance.</title>
        <authorList>
            <person name="Yuan L."/>
        </authorList>
    </citation>
    <scope>NUCLEOTIDE SEQUENCE [LARGE SCALE GENOMIC DNA]</scope>
    <source>
        <strain evidence="6">LY-2023</strain>
        <tissue evidence="6">Leaf</tissue>
    </source>
</reference>
<dbReference type="AlphaFoldDB" id="A0AAN9K9H0"/>